<dbReference type="InterPro" id="IPR012338">
    <property type="entry name" value="Beta-lactam/transpept-like"/>
</dbReference>
<dbReference type="SUPFAM" id="SSF56601">
    <property type="entry name" value="beta-lactamase/transpeptidase-like"/>
    <property type="match status" value="1"/>
</dbReference>
<name>X1TAI6_9ZZZZ</name>
<dbReference type="PANTHER" id="PTHR46825:SF9">
    <property type="entry name" value="BETA-LACTAMASE-RELATED DOMAIN-CONTAINING PROTEIN"/>
    <property type="match status" value="1"/>
</dbReference>
<reference evidence="2" key="1">
    <citation type="journal article" date="2014" name="Front. Microbiol.">
        <title>High frequency of phylogenetically diverse reductive dehalogenase-homologous genes in deep subseafloor sedimentary metagenomes.</title>
        <authorList>
            <person name="Kawai M."/>
            <person name="Futagami T."/>
            <person name="Toyoda A."/>
            <person name="Takaki Y."/>
            <person name="Nishi S."/>
            <person name="Hori S."/>
            <person name="Arai W."/>
            <person name="Tsubouchi T."/>
            <person name="Morono Y."/>
            <person name="Uchiyama I."/>
            <person name="Ito T."/>
            <person name="Fujiyama A."/>
            <person name="Inagaki F."/>
            <person name="Takami H."/>
        </authorList>
    </citation>
    <scope>NUCLEOTIDE SEQUENCE</scope>
    <source>
        <strain evidence="2">Expedition CK06-06</strain>
    </source>
</reference>
<dbReference type="PANTHER" id="PTHR46825">
    <property type="entry name" value="D-ALANYL-D-ALANINE-CARBOXYPEPTIDASE/ENDOPEPTIDASE AMPH"/>
    <property type="match status" value="1"/>
</dbReference>
<comment type="caution">
    <text evidence="2">The sequence shown here is derived from an EMBL/GenBank/DDBJ whole genome shotgun (WGS) entry which is preliminary data.</text>
</comment>
<dbReference type="EMBL" id="BARW01009788">
    <property type="protein sequence ID" value="GAI84550.1"/>
    <property type="molecule type" value="Genomic_DNA"/>
</dbReference>
<dbReference type="InterPro" id="IPR001466">
    <property type="entry name" value="Beta-lactam-related"/>
</dbReference>
<dbReference type="Pfam" id="PF00144">
    <property type="entry name" value="Beta-lactamase"/>
    <property type="match status" value="1"/>
</dbReference>
<protein>
    <recommendedName>
        <fullName evidence="1">Beta-lactamase-related domain-containing protein</fullName>
    </recommendedName>
</protein>
<evidence type="ECO:0000259" key="1">
    <source>
        <dbReference type="Pfam" id="PF00144"/>
    </source>
</evidence>
<gene>
    <name evidence="2" type="ORF">S12H4_19553</name>
</gene>
<dbReference type="Gene3D" id="3.40.710.10">
    <property type="entry name" value="DD-peptidase/beta-lactamase superfamily"/>
    <property type="match status" value="1"/>
</dbReference>
<proteinExistence type="predicted"/>
<dbReference type="AlphaFoldDB" id="X1TAI6"/>
<feature type="domain" description="Beta-lactamase-related" evidence="1">
    <location>
        <begin position="57"/>
        <end position="181"/>
    </location>
</feature>
<evidence type="ECO:0000313" key="2">
    <source>
        <dbReference type="EMBL" id="GAI84550.1"/>
    </source>
</evidence>
<sequence>MKIGKESVYLLSFVLSFFLFAFTQAVTAQTNDVTKPEAPAKVPAEGLKNAAEVEAFFDNLVPELMEKYQVPGVAISLVKDGKQLLAKGYGYANLDTGEPVRAEETLFRIASISKLFTWIAVMQQVEEGKIDLDTDVNKYLKEFRIPDTFPGRPVTMRHLMTHTAGFDDHIEPRIYSRDSSDLEPLSVFLE</sequence>
<organism evidence="2">
    <name type="scientific">marine sediment metagenome</name>
    <dbReference type="NCBI Taxonomy" id="412755"/>
    <lineage>
        <taxon>unclassified sequences</taxon>
        <taxon>metagenomes</taxon>
        <taxon>ecological metagenomes</taxon>
    </lineage>
</organism>
<dbReference type="InterPro" id="IPR050491">
    <property type="entry name" value="AmpC-like"/>
</dbReference>
<accession>X1TAI6</accession>